<name>A0ABY7H4N2_9BACT</name>
<comment type="similarity">
    <text evidence="1">Belongs to the iron-containing alcohol dehydrogenase family.</text>
</comment>
<evidence type="ECO:0000259" key="4">
    <source>
        <dbReference type="Pfam" id="PF25137"/>
    </source>
</evidence>
<evidence type="ECO:0000256" key="2">
    <source>
        <dbReference type="ARBA" id="ARBA00023002"/>
    </source>
</evidence>
<dbReference type="Gene3D" id="3.40.50.1970">
    <property type="match status" value="1"/>
</dbReference>
<dbReference type="InterPro" id="IPR056798">
    <property type="entry name" value="ADH_Fe_C"/>
</dbReference>
<sequence>MRFSYDNPLRIHAGAGCAARLVDEAGGWRRIFLVTTRSVEAALGPTVERLLGGRLVGRFARIRQHTPIEDVRAAAEAARALQPDCLLSLGGGSAVDATKSIAFILATGLSLDDRDRARALEPETLPHLAVPTTLSAAEMDGAAGFTDSREKVGIRARTLVPTAVFYDADLTLPTPLPLWLSTGIRAVDHAIEGLLAPDANPLSEAAALAALQRLRPALERTHADPGDLQARTEAQLGAWLSMLLPQSSSRGLSHVLGKSIGARYGIPHGVTSCLLLPHVLRHLGPAHRATLERVALALGAETDAADAVASLVGALGLPQHLGAYGLSDADLQAAAEPLARHIPVAEAMAIFRAAW</sequence>
<evidence type="ECO:0000313" key="6">
    <source>
        <dbReference type="Proteomes" id="UP001164459"/>
    </source>
</evidence>
<feature type="domain" description="Alcohol dehydrogenase iron-type/glycerol dehydrogenase GldA" evidence="3">
    <location>
        <begin position="8"/>
        <end position="167"/>
    </location>
</feature>
<feature type="domain" description="Fe-containing alcohol dehydrogenase-like C-terminal" evidence="4">
    <location>
        <begin position="181"/>
        <end position="336"/>
    </location>
</feature>
<protein>
    <submittedName>
        <fullName evidence="5">Iron-containing alcohol dehydrogenase</fullName>
        <ecNumber evidence="5">1.1.1.1</ecNumber>
    </submittedName>
</protein>
<dbReference type="GO" id="GO:0004022">
    <property type="term" value="F:alcohol dehydrogenase (NAD+) activity"/>
    <property type="evidence" value="ECO:0007669"/>
    <property type="project" value="UniProtKB-EC"/>
</dbReference>
<dbReference type="EC" id="1.1.1.1" evidence="5"/>
<dbReference type="Pfam" id="PF25137">
    <property type="entry name" value="ADH_Fe_C"/>
    <property type="match status" value="1"/>
</dbReference>
<proteinExistence type="inferred from homology"/>
<dbReference type="PANTHER" id="PTHR11496">
    <property type="entry name" value="ALCOHOL DEHYDROGENASE"/>
    <property type="match status" value="1"/>
</dbReference>
<evidence type="ECO:0000259" key="3">
    <source>
        <dbReference type="Pfam" id="PF00465"/>
    </source>
</evidence>
<keyword evidence="2 5" id="KW-0560">Oxidoreductase</keyword>
<dbReference type="SUPFAM" id="SSF56796">
    <property type="entry name" value="Dehydroquinate synthase-like"/>
    <property type="match status" value="1"/>
</dbReference>
<dbReference type="Pfam" id="PF00465">
    <property type="entry name" value="Fe-ADH"/>
    <property type="match status" value="1"/>
</dbReference>
<keyword evidence="6" id="KW-1185">Reference proteome</keyword>
<reference evidence="5" key="1">
    <citation type="submission" date="2022-11" db="EMBL/GenBank/DDBJ databases">
        <title>Minimal conservation of predation-associated metabolite biosynthetic gene clusters underscores biosynthetic potential of Myxococcota including descriptions for ten novel species: Archangium lansinium sp. nov., Myxococcus landrumus sp. nov., Nannocystis bai.</title>
        <authorList>
            <person name="Ahearne A."/>
            <person name="Stevens C."/>
            <person name="Dowd S."/>
        </authorList>
    </citation>
    <scope>NUCLEOTIDE SEQUENCE</scope>
    <source>
        <strain evidence="5">Fl3</strain>
    </source>
</reference>
<gene>
    <name evidence="5" type="ORF">O0S08_49525</name>
</gene>
<accession>A0ABY7H4N2</accession>
<evidence type="ECO:0000256" key="1">
    <source>
        <dbReference type="ARBA" id="ARBA00007358"/>
    </source>
</evidence>
<evidence type="ECO:0000313" key="5">
    <source>
        <dbReference type="EMBL" id="WAS94227.1"/>
    </source>
</evidence>
<dbReference type="InterPro" id="IPR001670">
    <property type="entry name" value="ADH_Fe/GldA"/>
</dbReference>
<dbReference type="PANTHER" id="PTHR11496:SF102">
    <property type="entry name" value="ALCOHOL DEHYDROGENASE 4"/>
    <property type="match status" value="1"/>
</dbReference>
<organism evidence="5 6">
    <name type="scientific">Nannocystis punicea</name>
    <dbReference type="NCBI Taxonomy" id="2995304"/>
    <lineage>
        <taxon>Bacteria</taxon>
        <taxon>Pseudomonadati</taxon>
        <taxon>Myxococcota</taxon>
        <taxon>Polyangia</taxon>
        <taxon>Nannocystales</taxon>
        <taxon>Nannocystaceae</taxon>
        <taxon>Nannocystis</taxon>
    </lineage>
</organism>
<dbReference type="Proteomes" id="UP001164459">
    <property type="component" value="Chromosome"/>
</dbReference>
<dbReference type="InterPro" id="IPR039697">
    <property type="entry name" value="Alcohol_dehydrogenase_Fe"/>
</dbReference>
<dbReference type="EMBL" id="CP114040">
    <property type="protein sequence ID" value="WAS94227.1"/>
    <property type="molecule type" value="Genomic_DNA"/>
</dbReference>
<dbReference type="RefSeq" id="WP_269036564.1">
    <property type="nucleotide sequence ID" value="NZ_CP114040.1"/>
</dbReference>
<dbReference type="Gene3D" id="1.20.1090.10">
    <property type="entry name" value="Dehydroquinate synthase-like - alpha domain"/>
    <property type="match status" value="1"/>
</dbReference>